<dbReference type="OrthoDB" id="6042561at2759"/>
<evidence type="ECO:0000313" key="2">
    <source>
        <dbReference type="EMBL" id="CAG5115671.1"/>
    </source>
</evidence>
<feature type="signal peptide" evidence="1">
    <location>
        <begin position="1"/>
        <end position="16"/>
    </location>
</feature>
<dbReference type="EMBL" id="CAJHNH020000147">
    <property type="protein sequence ID" value="CAG5115671.1"/>
    <property type="molecule type" value="Genomic_DNA"/>
</dbReference>
<organism evidence="2 3">
    <name type="scientific">Candidula unifasciata</name>
    <dbReference type="NCBI Taxonomy" id="100452"/>
    <lineage>
        <taxon>Eukaryota</taxon>
        <taxon>Metazoa</taxon>
        <taxon>Spiralia</taxon>
        <taxon>Lophotrochozoa</taxon>
        <taxon>Mollusca</taxon>
        <taxon>Gastropoda</taxon>
        <taxon>Heterobranchia</taxon>
        <taxon>Euthyneura</taxon>
        <taxon>Panpulmonata</taxon>
        <taxon>Eupulmonata</taxon>
        <taxon>Stylommatophora</taxon>
        <taxon>Helicina</taxon>
        <taxon>Helicoidea</taxon>
        <taxon>Geomitridae</taxon>
        <taxon>Candidula</taxon>
    </lineage>
</organism>
<evidence type="ECO:0000313" key="3">
    <source>
        <dbReference type="Proteomes" id="UP000678393"/>
    </source>
</evidence>
<reference evidence="2" key="1">
    <citation type="submission" date="2021-04" db="EMBL/GenBank/DDBJ databases">
        <authorList>
            <consortium name="Molecular Ecology Group"/>
        </authorList>
    </citation>
    <scope>NUCLEOTIDE SEQUENCE</scope>
</reference>
<keyword evidence="3" id="KW-1185">Reference proteome</keyword>
<accession>A0A8S3YJP2</accession>
<dbReference type="Proteomes" id="UP000678393">
    <property type="component" value="Unassembled WGS sequence"/>
</dbReference>
<sequence length="275" mass="31217">MIIIWSHLVLPLFSVSFKVFKITKWDGLKVTWGPNPEAPGVFTKQPETEKEALAAGFEKINECEARYPWKGSRYLKNGDRSLMLLYDVAGYIAGIQAQVPENQPNGFPSTYQRPPFVKDGSFWTITVYFTDPSKICTTGRTAEEFKQQGIGSNLYIQNSTRPKDSIIIPRNETGLANSLWKKGPCFPMMGTHYWWNQSEDLSCDQTFPVFLFYTGQQLVGFGWAFVTNLSSPNYEHPPAILYKMFMNPVPKCLMTSGVTTSMHIYLTSQPEKITC</sequence>
<dbReference type="AlphaFoldDB" id="A0A8S3YJP2"/>
<keyword evidence="1" id="KW-0732">Signal</keyword>
<feature type="chain" id="PRO_5035940555" evidence="1">
    <location>
        <begin position="17"/>
        <end position="275"/>
    </location>
</feature>
<name>A0A8S3YJP2_9EUPU</name>
<proteinExistence type="predicted"/>
<protein>
    <submittedName>
        <fullName evidence="2">Uncharacterized protein</fullName>
    </submittedName>
</protein>
<evidence type="ECO:0000256" key="1">
    <source>
        <dbReference type="SAM" id="SignalP"/>
    </source>
</evidence>
<gene>
    <name evidence="2" type="ORF">CUNI_LOCUS1229</name>
</gene>
<comment type="caution">
    <text evidence="2">The sequence shown here is derived from an EMBL/GenBank/DDBJ whole genome shotgun (WGS) entry which is preliminary data.</text>
</comment>